<dbReference type="PANTHER" id="PTHR47785:SF4">
    <property type="entry name" value="ZN(II)2CYS6 TRANSCRIPTION FACTOR (EUROFUNG)"/>
    <property type="match status" value="1"/>
</dbReference>
<dbReference type="PANTHER" id="PTHR47785">
    <property type="entry name" value="ZN(II)2CYS6 TRANSCRIPTION FACTOR (EUROFUNG)-RELATED-RELATED"/>
    <property type="match status" value="1"/>
</dbReference>
<sequence>MDSGPDSKRPRLSSWAGAGPQPTTLPHPHHHLPPSPHHSLPHPSHGPHAPSTQLPPPPPPPPPAPQGPPTHHHHHLHHHHPASSPYPSYPSRHSELPPPPAPPAPASAHGHAQQHPDMDRRHSDQEILAPMQDPYRQPPPPPPPHHPGLQHPMSPAQHPYHPYANRDTVIKREPTEDLRRPNSTGHAPESLPPPPQAMSAPPHPQQQQHPQQPHPQQHPQQHPTQHPQHQHHQQQQQQQSQPQSLQQQQQQPQHQQQQQSQPHPPPPPFQDNPPPRHMNYDNAPSLPPTPGGYRAPSFPPPPTPVAHQSSYEQTPSYQAAEPFYSVYSAVSKKKNTRASQACDQCRQLKAKCDETKPCKTCRDKGTECRYRDPVPKATDKAQADILDGISSMQSTLSALAERFGHMDDRLTKMEAVFSRTPSLFQLKRDPSPDAELKPMSVPIPGSPRAPDEFMADRSPMEDMSRDQPVLSTETVPAEAAPEPTATTFMAEDEIEAEPGPPVPPGEPAIPINHTTLAGLLLDWDPIKELTRHHLEREGIKFISEYPISQEQNRGILKVYGRGEDAHFRVSREATADHGNVDIGDDNMSDIVSSSPAADWGQLGGLSPGDQIEYRGGVLSSDGNPDFTESKIATYVESFKANILNMHPIIQPKVLDEWVHQFLNELPTVQPKPKPQPLKSAFAVSQPLEVTGSKRKRTPETDGPSTPGPVRVGKPSRSIHSALVLVIIALGKICLHTDEVPDVVFPVDPMPHGSPVSRNGVPPSPTQGSPPGFSAHSQSSGFPSPRDQERGYQSRRSSIHGASGPVRSGLGLKKNYEVIPGLEYFALATDILGNHTGAYHNMKNVYANIFAGLYHGQLARPLESFAFIHKASHKLQVIMRPSLDKLRKIKTNMEFIRETKYNQLALAFWTCLQLESDLIAELPLPPSGLLQYENDMPQPNMSLLEGFDQRVVDSYPAQLYLRTHLNSIHRMFYSPDDPSKPEKLKNVRLVADGVSTMRWVPASFRFNETDPPATDILSARLRAKYWGAQMITYRPFVRQILQWSFEVKRHPSSPHVPVMSEYRDGIIAPYIRPDTKTSSQLDPGIIELARKGIVALIESTKSFHGLGEKRPIITNVFGTAHAQWGNLLVLSAAFKDPVLHKFVNEDLLRSLFHKTIAFLRQSATHTSSLRIDMHILEGLQRDLFPMDGRTASSFSSNLSHPTPKLPIVAPPYSNSDPNIAQPMPPQPPPPHIGLPPGP</sequence>
<feature type="compositionally biased region" description="Low complexity" evidence="2">
    <location>
        <begin position="205"/>
        <end position="261"/>
    </location>
</feature>
<evidence type="ECO:0000256" key="1">
    <source>
        <dbReference type="ARBA" id="ARBA00023242"/>
    </source>
</evidence>
<evidence type="ECO:0000313" key="4">
    <source>
        <dbReference type="EMBL" id="ETS01072.1"/>
    </source>
</evidence>
<dbReference type="PROSITE" id="PS00463">
    <property type="entry name" value="ZN2_CY6_FUNGAL_1"/>
    <property type="match status" value="1"/>
</dbReference>
<organism evidence="4 5">
    <name type="scientific">Hypocrea jecorina (strain ATCC 56765 / BCRC 32924 / NRRL 11460 / Rut C-30)</name>
    <name type="common">Trichoderma reesei</name>
    <dbReference type="NCBI Taxonomy" id="1344414"/>
    <lineage>
        <taxon>Eukaryota</taxon>
        <taxon>Fungi</taxon>
        <taxon>Dikarya</taxon>
        <taxon>Ascomycota</taxon>
        <taxon>Pezizomycotina</taxon>
        <taxon>Sordariomycetes</taxon>
        <taxon>Hypocreomycetidae</taxon>
        <taxon>Hypocreales</taxon>
        <taxon>Hypocreaceae</taxon>
        <taxon>Trichoderma</taxon>
    </lineage>
</organism>
<feature type="compositionally biased region" description="Low complexity" evidence="2">
    <location>
        <begin position="37"/>
        <end position="52"/>
    </location>
</feature>
<feature type="compositionally biased region" description="Basic residues" evidence="2">
    <location>
        <begin position="70"/>
        <end position="81"/>
    </location>
</feature>
<feature type="compositionally biased region" description="Pro residues" evidence="2">
    <location>
        <begin position="53"/>
        <end position="68"/>
    </location>
</feature>
<dbReference type="SMART" id="SM00066">
    <property type="entry name" value="GAL4"/>
    <property type="match status" value="1"/>
</dbReference>
<dbReference type="KEGG" id="trr:M419DRAFT_9219"/>
<dbReference type="Pfam" id="PF00172">
    <property type="entry name" value="Zn_clus"/>
    <property type="match status" value="1"/>
</dbReference>
<feature type="domain" description="Zn(2)-C6 fungal-type" evidence="3">
    <location>
        <begin position="341"/>
        <end position="370"/>
    </location>
</feature>
<keyword evidence="1" id="KW-0539">Nucleus</keyword>
<feature type="compositionally biased region" description="Pro residues" evidence="2">
    <location>
        <begin position="1221"/>
        <end position="1237"/>
    </location>
</feature>
<feature type="compositionally biased region" description="Basic and acidic residues" evidence="2">
    <location>
        <begin position="449"/>
        <end position="465"/>
    </location>
</feature>
<feature type="region of interest" description="Disordered" evidence="2">
    <location>
        <begin position="1"/>
        <end position="316"/>
    </location>
</feature>
<feature type="region of interest" description="Disordered" evidence="2">
    <location>
        <begin position="668"/>
        <end position="714"/>
    </location>
</feature>
<dbReference type="EMBL" id="KI911149">
    <property type="protein sequence ID" value="ETS01072.1"/>
    <property type="molecule type" value="Genomic_DNA"/>
</dbReference>
<feature type="compositionally biased region" description="Basic and acidic residues" evidence="2">
    <location>
        <begin position="426"/>
        <end position="436"/>
    </location>
</feature>
<dbReference type="GO" id="GO:0000981">
    <property type="term" value="F:DNA-binding transcription factor activity, RNA polymerase II-specific"/>
    <property type="evidence" value="ECO:0007669"/>
    <property type="project" value="InterPro"/>
</dbReference>
<evidence type="ECO:0000256" key="2">
    <source>
        <dbReference type="SAM" id="MobiDB-lite"/>
    </source>
</evidence>
<dbReference type="CDD" id="cd00067">
    <property type="entry name" value="GAL4"/>
    <property type="match status" value="1"/>
</dbReference>
<feature type="region of interest" description="Disordered" evidence="2">
    <location>
        <begin position="425"/>
        <end position="467"/>
    </location>
</feature>
<feature type="compositionally biased region" description="Low complexity" evidence="2">
    <location>
        <begin position="82"/>
        <end position="91"/>
    </location>
</feature>
<dbReference type="PROSITE" id="PS50048">
    <property type="entry name" value="ZN2_CY6_FUNGAL_2"/>
    <property type="match status" value="1"/>
</dbReference>
<dbReference type="InterPro" id="IPR036864">
    <property type="entry name" value="Zn2-C6_fun-type_DNA-bd_sf"/>
</dbReference>
<dbReference type="OrthoDB" id="5244761at2759"/>
<gene>
    <name evidence="4" type="ORF">M419DRAFT_9219</name>
</gene>
<proteinExistence type="predicted"/>
<feature type="compositionally biased region" description="Pro residues" evidence="2">
    <location>
        <begin position="190"/>
        <end position="204"/>
    </location>
</feature>
<dbReference type="AlphaFoldDB" id="A0A024SA46"/>
<feature type="compositionally biased region" description="Basic and acidic residues" evidence="2">
    <location>
        <begin position="114"/>
        <end position="125"/>
    </location>
</feature>
<dbReference type="SUPFAM" id="SSF57701">
    <property type="entry name" value="Zn2/Cys6 DNA-binding domain"/>
    <property type="match status" value="1"/>
</dbReference>
<feature type="compositionally biased region" description="Basic and acidic residues" evidence="2">
    <location>
        <begin position="168"/>
        <end position="180"/>
    </location>
</feature>
<feature type="compositionally biased region" description="Pro residues" evidence="2">
    <location>
        <begin position="262"/>
        <end position="276"/>
    </location>
</feature>
<reference evidence="5" key="1">
    <citation type="journal article" date="2013" name="Ind. Biotechnol.">
        <title>Comparative genomics analysis of Trichoderma reesei strains.</title>
        <authorList>
            <person name="Koike H."/>
            <person name="Aerts A."/>
            <person name="LaButti K."/>
            <person name="Grigoriev I.V."/>
            <person name="Baker S.E."/>
        </authorList>
    </citation>
    <scope>NUCLEOTIDE SEQUENCE [LARGE SCALE GENOMIC DNA]</scope>
    <source>
        <strain evidence="5">ATCC 56765 / BCRC 32924 / NRRL 11460 / Rut C-30</strain>
    </source>
</reference>
<dbReference type="InterPro" id="IPR001138">
    <property type="entry name" value="Zn2Cys6_DnaBD"/>
</dbReference>
<name>A0A024SA46_HYPJR</name>
<dbReference type="GO" id="GO:0008270">
    <property type="term" value="F:zinc ion binding"/>
    <property type="evidence" value="ECO:0007669"/>
    <property type="project" value="InterPro"/>
</dbReference>
<feature type="compositionally biased region" description="Polar residues" evidence="2">
    <location>
        <begin position="306"/>
        <end position="316"/>
    </location>
</feature>
<dbReference type="HOGENOM" id="CLU_004835_0_1_1"/>
<accession>A0A024SA46</accession>
<dbReference type="CDD" id="cd12148">
    <property type="entry name" value="fungal_TF_MHR"/>
    <property type="match status" value="1"/>
</dbReference>
<feature type="region of interest" description="Disordered" evidence="2">
    <location>
        <begin position="1191"/>
        <end position="1237"/>
    </location>
</feature>
<feature type="compositionally biased region" description="Pro residues" evidence="2">
    <location>
        <begin position="96"/>
        <end position="105"/>
    </location>
</feature>
<feature type="compositionally biased region" description="Pro residues" evidence="2">
    <location>
        <begin position="136"/>
        <end position="146"/>
    </location>
</feature>
<evidence type="ECO:0000259" key="3">
    <source>
        <dbReference type="PROSITE" id="PS50048"/>
    </source>
</evidence>
<protein>
    <recommendedName>
        <fullName evidence="3">Zn(2)-C6 fungal-type domain-containing protein</fullName>
    </recommendedName>
</protein>
<evidence type="ECO:0000313" key="5">
    <source>
        <dbReference type="Proteomes" id="UP000024376"/>
    </source>
</evidence>
<dbReference type="InterPro" id="IPR053181">
    <property type="entry name" value="EcdB-like_regulator"/>
</dbReference>
<dbReference type="Gene3D" id="4.10.240.10">
    <property type="entry name" value="Zn(2)-C6 fungal-type DNA-binding domain"/>
    <property type="match status" value="1"/>
</dbReference>
<dbReference type="Proteomes" id="UP000024376">
    <property type="component" value="Unassembled WGS sequence"/>
</dbReference>
<feature type="region of interest" description="Disordered" evidence="2">
    <location>
        <begin position="753"/>
        <end position="803"/>
    </location>
</feature>